<dbReference type="GO" id="GO:0008237">
    <property type="term" value="F:metallopeptidase activity"/>
    <property type="evidence" value="ECO:0007669"/>
    <property type="project" value="InterPro"/>
</dbReference>
<dbReference type="Pfam" id="PF02810">
    <property type="entry name" value="SEC-C"/>
    <property type="match status" value="1"/>
</dbReference>
<evidence type="ECO:0000313" key="1">
    <source>
        <dbReference type="EMBL" id="VAW67123.1"/>
    </source>
</evidence>
<dbReference type="InterPro" id="IPR042252">
    <property type="entry name" value="MtfA_N"/>
</dbReference>
<sequence length="280" mass="32349">MFLRYLKKIFFSSPVDDTAPCLYFTPEWSKFLLDTVFFYRNLSPDDRSLFERRVLLFLETTSIESGQVTVTDEDRLLVASSAIIPVWSFPDWHYINLKAVYLLPGAFNDTFETGQADSRITGMVGTGPMVGKMALSKPDLHLGFKNHLDKQNVGIHEFVHLIDMMDGECEGYPERLREFKYSIPWFDLVEKKTHEILKGKSNIRDYGAYNNAEFLSVTSEYFFERPAMLKKKHPELYAALTELYQQDVADIKTDIKIRKKDPCPCGSGKRYKRCCLINTA</sequence>
<dbReference type="PANTHER" id="PTHR30164">
    <property type="entry name" value="MTFA PEPTIDASE"/>
    <property type="match status" value="1"/>
</dbReference>
<proteinExistence type="predicted"/>
<dbReference type="Pfam" id="PF06167">
    <property type="entry name" value="Peptidase_M90"/>
    <property type="match status" value="1"/>
</dbReference>
<protein>
    <submittedName>
        <fullName evidence="1">Inner membrane protein</fullName>
    </submittedName>
</protein>
<dbReference type="SUPFAM" id="SSF55486">
    <property type="entry name" value="Metalloproteases ('zincins'), catalytic domain"/>
    <property type="match status" value="1"/>
</dbReference>
<dbReference type="PANTHER" id="PTHR30164:SF2">
    <property type="entry name" value="PROTEIN MTFA"/>
    <property type="match status" value="1"/>
</dbReference>
<name>A0A3B0XST0_9ZZZZ</name>
<gene>
    <name evidence="1" type="ORF">MNBD_GAMMA10-388</name>
</gene>
<organism evidence="1">
    <name type="scientific">hydrothermal vent metagenome</name>
    <dbReference type="NCBI Taxonomy" id="652676"/>
    <lineage>
        <taxon>unclassified sequences</taxon>
        <taxon>metagenomes</taxon>
        <taxon>ecological metagenomes</taxon>
    </lineage>
</organism>
<dbReference type="CDD" id="cd20169">
    <property type="entry name" value="Peptidase_M90_mtfA"/>
    <property type="match status" value="1"/>
</dbReference>
<accession>A0A3B0XST0</accession>
<dbReference type="InterPro" id="IPR004027">
    <property type="entry name" value="SEC_C_motif"/>
</dbReference>
<dbReference type="AlphaFoldDB" id="A0A3B0XST0"/>
<dbReference type="Gene3D" id="3.40.390.10">
    <property type="entry name" value="Collagenase (Catalytic Domain)"/>
    <property type="match status" value="1"/>
</dbReference>
<dbReference type="GO" id="GO:0004177">
    <property type="term" value="F:aminopeptidase activity"/>
    <property type="evidence" value="ECO:0007669"/>
    <property type="project" value="TreeGrafter"/>
</dbReference>
<dbReference type="EMBL" id="UOFJ01000259">
    <property type="protein sequence ID" value="VAW67123.1"/>
    <property type="molecule type" value="Genomic_DNA"/>
</dbReference>
<dbReference type="InterPro" id="IPR024079">
    <property type="entry name" value="MetalloPept_cat_dom_sf"/>
</dbReference>
<dbReference type="InterPro" id="IPR010384">
    <property type="entry name" value="MtfA_fam"/>
</dbReference>
<dbReference type="SUPFAM" id="SSF103642">
    <property type="entry name" value="Sec-C motif"/>
    <property type="match status" value="1"/>
</dbReference>
<dbReference type="Gene3D" id="1.10.472.150">
    <property type="entry name" value="Glucose-regulated metallo-peptidase M90, N-terminal domain"/>
    <property type="match status" value="1"/>
</dbReference>
<reference evidence="1" key="1">
    <citation type="submission" date="2018-06" db="EMBL/GenBank/DDBJ databases">
        <authorList>
            <person name="Zhirakovskaya E."/>
        </authorList>
    </citation>
    <scope>NUCLEOTIDE SEQUENCE</scope>
</reference>
<dbReference type="GO" id="GO:0005829">
    <property type="term" value="C:cytosol"/>
    <property type="evidence" value="ECO:0007669"/>
    <property type="project" value="TreeGrafter"/>
</dbReference>